<feature type="transmembrane region" description="Helical" evidence="2">
    <location>
        <begin position="224"/>
        <end position="243"/>
    </location>
</feature>
<evidence type="ECO:0000313" key="3">
    <source>
        <dbReference type="EMBL" id="MFC0081724.1"/>
    </source>
</evidence>
<dbReference type="NCBIfam" id="NF041646">
    <property type="entry name" value="VC0807_fam"/>
    <property type="match status" value="1"/>
</dbReference>
<feature type="transmembrane region" description="Helical" evidence="2">
    <location>
        <begin position="192"/>
        <end position="212"/>
    </location>
</feature>
<reference evidence="3 4" key="1">
    <citation type="submission" date="2024-09" db="EMBL/GenBank/DDBJ databases">
        <authorList>
            <person name="Sun Q."/>
            <person name="Mori K."/>
        </authorList>
    </citation>
    <scope>NUCLEOTIDE SEQUENCE [LARGE SCALE GENOMIC DNA]</scope>
    <source>
        <strain evidence="3 4">JCM 15389</strain>
    </source>
</reference>
<feature type="transmembrane region" description="Helical" evidence="2">
    <location>
        <begin position="112"/>
        <end position="131"/>
    </location>
</feature>
<name>A0ABV6C211_9ACTN</name>
<gene>
    <name evidence="3" type="ORF">ACFFRE_06145</name>
</gene>
<organism evidence="3 4">
    <name type="scientific">Aciditerrimonas ferrireducens</name>
    <dbReference type="NCBI Taxonomy" id="667306"/>
    <lineage>
        <taxon>Bacteria</taxon>
        <taxon>Bacillati</taxon>
        <taxon>Actinomycetota</taxon>
        <taxon>Acidimicrobiia</taxon>
        <taxon>Acidimicrobiales</taxon>
        <taxon>Acidimicrobiaceae</taxon>
        <taxon>Aciditerrimonas</taxon>
    </lineage>
</organism>
<feature type="transmembrane region" description="Helical" evidence="2">
    <location>
        <begin position="137"/>
        <end position="160"/>
    </location>
</feature>
<protein>
    <submittedName>
        <fullName evidence="3">VC0807 family protein</fullName>
    </submittedName>
</protein>
<feature type="transmembrane region" description="Helical" evidence="2">
    <location>
        <begin position="76"/>
        <end position="100"/>
    </location>
</feature>
<sequence length="282" mass="30123">MATTIEPGPAPWAGTGPASVSEITTPPAVDRGQPGADDPTEPPGAEHRTVLHLPSFRALIRHALPAVVESTIGPAALFYLVLSFSGFRGALLAALAWAYASFARRLLRRERVSGLLLLAVVILTLRTAVSFVTGSAFLYFVQPSAGTFGVALVFVVTALLGRPIVERLARDFCPLDPELLARSHVRRFFQRVSLLWAAVLLTNVAFGLYFLLESSLRTFVLERTALSAGLEGLGVALSVLWFVRTMRKAGMTVRFSGRSLHPAPAPALAGSEPADGRLGPEA</sequence>
<feature type="region of interest" description="Disordered" evidence="1">
    <location>
        <begin position="1"/>
        <end position="46"/>
    </location>
</feature>
<evidence type="ECO:0000256" key="2">
    <source>
        <dbReference type="SAM" id="Phobius"/>
    </source>
</evidence>
<accession>A0ABV6C211</accession>
<dbReference type="Proteomes" id="UP001589788">
    <property type="component" value="Unassembled WGS sequence"/>
</dbReference>
<keyword evidence="2" id="KW-0472">Membrane</keyword>
<dbReference type="RefSeq" id="WP_377789007.1">
    <property type="nucleotide sequence ID" value="NZ_JBHLYQ010000045.1"/>
</dbReference>
<keyword evidence="4" id="KW-1185">Reference proteome</keyword>
<comment type="caution">
    <text evidence="3">The sequence shown here is derived from an EMBL/GenBank/DDBJ whole genome shotgun (WGS) entry which is preliminary data.</text>
</comment>
<proteinExistence type="predicted"/>
<evidence type="ECO:0000313" key="4">
    <source>
        <dbReference type="Proteomes" id="UP001589788"/>
    </source>
</evidence>
<evidence type="ECO:0000256" key="1">
    <source>
        <dbReference type="SAM" id="MobiDB-lite"/>
    </source>
</evidence>
<dbReference type="EMBL" id="JBHLYQ010000045">
    <property type="protein sequence ID" value="MFC0081724.1"/>
    <property type="molecule type" value="Genomic_DNA"/>
</dbReference>
<keyword evidence="2" id="KW-0812">Transmembrane</keyword>
<keyword evidence="2" id="KW-1133">Transmembrane helix</keyword>
<feature type="region of interest" description="Disordered" evidence="1">
    <location>
        <begin position="261"/>
        <end position="282"/>
    </location>
</feature>